<evidence type="ECO:0000259" key="2">
    <source>
        <dbReference type="Pfam" id="PF22772"/>
    </source>
</evidence>
<dbReference type="Pfam" id="PF21374">
    <property type="entry name" value="WsaF_N"/>
    <property type="match status" value="1"/>
</dbReference>
<reference evidence="3 4" key="1">
    <citation type="submission" date="2019-04" db="EMBL/GenBank/DDBJ databases">
        <title>Saccharibacteria TM7 genomes.</title>
        <authorList>
            <person name="Bor B."/>
            <person name="He X."/>
            <person name="Chen T."/>
            <person name="Dewhirst F.E."/>
        </authorList>
    </citation>
    <scope>NUCLEOTIDE SEQUENCE [LARGE SCALE GENOMIC DNA]</scope>
    <source>
        <strain evidence="3 4">BB001</strain>
    </source>
</reference>
<keyword evidence="3" id="KW-0808">Transferase</keyword>
<protein>
    <submittedName>
        <fullName evidence="3">Glycosyltransferase family 4 protein</fullName>
    </submittedName>
</protein>
<proteinExistence type="predicted"/>
<dbReference type="InterPro" id="IPR048510">
    <property type="entry name" value="WsaF_N"/>
</dbReference>
<evidence type="ECO:0000259" key="1">
    <source>
        <dbReference type="Pfam" id="PF21374"/>
    </source>
</evidence>
<dbReference type="GO" id="GO:0016740">
    <property type="term" value="F:transferase activity"/>
    <property type="evidence" value="ECO:0007669"/>
    <property type="project" value="UniProtKB-KW"/>
</dbReference>
<dbReference type="EMBL" id="CP040004">
    <property type="protein sequence ID" value="QCT42591.1"/>
    <property type="molecule type" value="Genomic_DNA"/>
</dbReference>
<dbReference type="OrthoDB" id="9801954at2"/>
<gene>
    <name evidence="3" type="ORF">FBF37_04015</name>
</gene>
<evidence type="ECO:0000313" key="4">
    <source>
        <dbReference type="Proteomes" id="UP000310639"/>
    </source>
</evidence>
<dbReference type="SUPFAM" id="SSF53756">
    <property type="entry name" value="UDP-Glycosyltransferase/glycogen phosphorylase"/>
    <property type="match status" value="1"/>
</dbReference>
<dbReference type="InterPro" id="IPR055050">
    <property type="entry name" value="WsaF_C"/>
</dbReference>
<dbReference type="GO" id="GO:0030247">
    <property type="term" value="F:polysaccharide binding"/>
    <property type="evidence" value="ECO:0007669"/>
    <property type="project" value="InterPro"/>
</dbReference>
<feature type="domain" description="WsaF C-terminal" evidence="2">
    <location>
        <begin position="236"/>
        <end position="361"/>
    </location>
</feature>
<dbReference type="RefSeq" id="WP_138079704.1">
    <property type="nucleotide sequence ID" value="NZ_CP040004.1"/>
</dbReference>
<keyword evidence="4" id="KW-1185">Reference proteome</keyword>
<feature type="domain" description="WsaF N-terminal" evidence="1">
    <location>
        <begin position="134"/>
        <end position="193"/>
    </location>
</feature>
<dbReference type="Pfam" id="PF22772">
    <property type="entry name" value="WsaF_C"/>
    <property type="match status" value="1"/>
</dbReference>
<dbReference type="KEGG" id="nft:FBF37_04015"/>
<evidence type="ECO:0000313" key="3">
    <source>
        <dbReference type="EMBL" id="QCT42591.1"/>
    </source>
</evidence>
<dbReference type="Proteomes" id="UP000310639">
    <property type="component" value="Chromosome"/>
</dbReference>
<dbReference type="Gene3D" id="3.40.50.2000">
    <property type="entry name" value="Glycogen Phosphorylase B"/>
    <property type="match status" value="1"/>
</dbReference>
<dbReference type="Gene3D" id="3.40.50.11090">
    <property type="match status" value="1"/>
</dbReference>
<name>A0A4P9A438_9BACT</name>
<accession>A0A4P9A438</accession>
<dbReference type="AlphaFoldDB" id="A0A4P9A438"/>
<sequence>MSKLYKFYTYTRQNGLGQAVRKTQIYLSKKTAPAIKQPIEVMASIEDIMNADYINHPYKTPKKKSKKKSLKIGWVLSPISKGSGGQNTITRFARFLQEQGHDVTFYIYEGIHPQSPAEAKAILSESFNFDVNVKKVSQYTESDALIATGWETAYPVFNIDTKAHKFYFVQDFEPYFYGLGSKAVLAENTYKMNFYGITAGRWLTKKVSEYGMKADYFDFGADMNIYRLADKADKQKKICFYARPVTERRAFELGVIALDKFHKKHPEYTIEFFGWDVSNYQIPFPYVNRGILSHQDVADLYKESEACLVLSLTNVSLLPLELLAAGCIPVMNEGENNSLVLGENKYIHYAPASPIELANELCNVVEIKNINTYAKKASESVKDLSWDESYKKVERILIREVIGG</sequence>
<organism evidence="3 4">
    <name type="scientific">Candidatus Nanosynbacter featherlites</name>
    <dbReference type="NCBI Taxonomy" id="2572088"/>
    <lineage>
        <taxon>Bacteria</taxon>
        <taxon>Candidatus Saccharimonadota</taxon>
        <taxon>Candidatus Saccharimonadia</taxon>
        <taxon>Candidatus Nanosynbacterales</taxon>
        <taxon>Candidatus Nanosynbacteraceae</taxon>
        <taxon>Candidatus Nanosynbacter</taxon>
    </lineage>
</organism>